<dbReference type="HOGENOM" id="CLU_829416_0_0_1"/>
<keyword evidence="2" id="KW-1185">Reference proteome</keyword>
<dbReference type="AlphaFoldDB" id="A0A0C9UGP2"/>
<dbReference type="EMBL" id="KN837472">
    <property type="protein sequence ID" value="KIJ24606.1"/>
    <property type="molecule type" value="Genomic_DNA"/>
</dbReference>
<proteinExistence type="predicted"/>
<organism evidence="1 2">
    <name type="scientific">Sphaerobolus stellatus (strain SS14)</name>
    <dbReference type="NCBI Taxonomy" id="990650"/>
    <lineage>
        <taxon>Eukaryota</taxon>
        <taxon>Fungi</taxon>
        <taxon>Dikarya</taxon>
        <taxon>Basidiomycota</taxon>
        <taxon>Agaricomycotina</taxon>
        <taxon>Agaricomycetes</taxon>
        <taxon>Phallomycetidae</taxon>
        <taxon>Geastrales</taxon>
        <taxon>Sphaerobolaceae</taxon>
        <taxon>Sphaerobolus</taxon>
    </lineage>
</organism>
<reference evidence="1 2" key="1">
    <citation type="submission" date="2014-06" db="EMBL/GenBank/DDBJ databases">
        <title>Evolutionary Origins and Diversification of the Mycorrhizal Mutualists.</title>
        <authorList>
            <consortium name="DOE Joint Genome Institute"/>
            <consortium name="Mycorrhizal Genomics Consortium"/>
            <person name="Kohler A."/>
            <person name="Kuo A."/>
            <person name="Nagy L.G."/>
            <person name="Floudas D."/>
            <person name="Copeland A."/>
            <person name="Barry K.W."/>
            <person name="Cichocki N."/>
            <person name="Veneault-Fourrey C."/>
            <person name="LaButti K."/>
            <person name="Lindquist E.A."/>
            <person name="Lipzen A."/>
            <person name="Lundell T."/>
            <person name="Morin E."/>
            <person name="Murat C."/>
            <person name="Riley R."/>
            <person name="Ohm R."/>
            <person name="Sun H."/>
            <person name="Tunlid A."/>
            <person name="Henrissat B."/>
            <person name="Grigoriev I.V."/>
            <person name="Hibbett D.S."/>
            <person name="Martin F."/>
        </authorList>
    </citation>
    <scope>NUCLEOTIDE SEQUENCE [LARGE SCALE GENOMIC DNA]</scope>
    <source>
        <strain evidence="1 2">SS14</strain>
    </source>
</reference>
<dbReference type="Proteomes" id="UP000054279">
    <property type="component" value="Unassembled WGS sequence"/>
</dbReference>
<name>A0A0C9UGP2_SPHS4</name>
<sequence>MSSGSTSDKILCLLGGGTHASKFTFTVSFTPDDTLESVEAVARKQFPHHLINKDVRFWKPFSAPGFDSLTDDKEYRCWNEAFLSANFDLLHPSTRLATLDVRGDLPILVNHIHLASVLLRYPTCQKVFDEIYGKKIITASGDVPHDLNAIHFPQSIAELSLLQVLNIRDKALRFQEPFGIVWDHMQRPRSSSVRGIIVEAGDDADSLFLYAILHRISQGFPTIVNVDGEQSYLFSWEVNARLPKRANLSCELPPKAWVIGLAHTDDNQYLAWDVSQYFPSAEIGWCLQFDRKIVREDKFELLPKHVSAALWAYTGDSEAPINHWSTSARLILRRS</sequence>
<accession>A0A0C9UGP2</accession>
<gene>
    <name evidence="1" type="ORF">M422DRAFT_56333</name>
</gene>
<evidence type="ECO:0000313" key="2">
    <source>
        <dbReference type="Proteomes" id="UP000054279"/>
    </source>
</evidence>
<protein>
    <submittedName>
        <fullName evidence="1">Uncharacterized protein</fullName>
    </submittedName>
</protein>
<evidence type="ECO:0000313" key="1">
    <source>
        <dbReference type="EMBL" id="KIJ24606.1"/>
    </source>
</evidence>